<keyword evidence="1" id="KW-0472">Membrane</keyword>
<evidence type="ECO:0000313" key="3">
    <source>
        <dbReference type="EMBL" id="AZZ54311.1"/>
    </source>
</evidence>
<feature type="transmembrane region" description="Helical" evidence="1">
    <location>
        <begin position="49"/>
        <end position="69"/>
    </location>
</feature>
<keyword evidence="1" id="KW-0812">Transmembrane</keyword>
<feature type="transmembrane region" description="Helical" evidence="1">
    <location>
        <begin position="122"/>
        <end position="141"/>
    </location>
</feature>
<keyword evidence="1" id="KW-1133">Transmembrane helix</keyword>
<evidence type="ECO:0000256" key="1">
    <source>
        <dbReference type="SAM" id="Phobius"/>
    </source>
</evidence>
<dbReference type="InterPro" id="IPR025509">
    <property type="entry name" value="DUF4396"/>
</dbReference>
<accession>A0A3T0T6W4</accession>
<gene>
    <name evidence="3" type="ORF">C1I64_12735</name>
</gene>
<dbReference type="Proteomes" id="UP000285317">
    <property type="component" value="Chromosome"/>
</dbReference>
<dbReference type="EMBL" id="CP028137">
    <property type="protein sequence ID" value="AZZ54311.1"/>
    <property type="molecule type" value="Genomic_DNA"/>
</dbReference>
<dbReference type="Pfam" id="PF14342">
    <property type="entry name" value="DUF4396"/>
    <property type="match status" value="1"/>
</dbReference>
<dbReference type="KEGG" id="rfs:C1I64_12735"/>
<organism evidence="3 4">
    <name type="scientific">Rathayibacter festucae DSM 15932</name>
    <dbReference type="NCBI Taxonomy" id="1328866"/>
    <lineage>
        <taxon>Bacteria</taxon>
        <taxon>Bacillati</taxon>
        <taxon>Actinomycetota</taxon>
        <taxon>Actinomycetes</taxon>
        <taxon>Micrococcales</taxon>
        <taxon>Microbacteriaceae</taxon>
        <taxon>Rathayibacter</taxon>
    </lineage>
</organism>
<sequence>MTDAAHDHSSHSASATTSWRTAATATLHCLTGCAIGEVLGMVLGTALGLHNLGTVLLSIVLAFAFGYALTMRGVLRAGVSWRAAVGIALAADTVSIAVMEVIDNTAMLAIPGAMDAGLATGLFWGSLAGSLALAFVVTTPVNRWLIGRGRGHAVVHRFHH</sequence>
<dbReference type="AlphaFoldDB" id="A0A3T0T6W4"/>
<reference evidence="3 4" key="1">
    <citation type="submission" date="2018-03" db="EMBL/GenBank/DDBJ databases">
        <title>Bacteriophage NCPPB3778 and a type I-E CRISPR drive the evolution of the US Biological Select Agent, Rathayibacter toxicus.</title>
        <authorList>
            <person name="Davis E.W.II."/>
            <person name="Tabima J.F."/>
            <person name="Weisberg A.J."/>
            <person name="Dantas Lopes L."/>
            <person name="Wiseman M.S."/>
            <person name="Wiseman M.S."/>
            <person name="Pupko T."/>
            <person name="Belcher M.S."/>
            <person name="Sechler A.J."/>
            <person name="Tancos M.A."/>
            <person name="Schroeder B.K."/>
            <person name="Murray T.D."/>
            <person name="Luster D.G."/>
            <person name="Schneider W.L."/>
            <person name="Rogers E."/>
            <person name="Andreote F.D."/>
            <person name="Grunwald N.J."/>
            <person name="Putnam M.L."/>
            <person name="Chang J.H."/>
        </authorList>
    </citation>
    <scope>NUCLEOTIDE SEQUENCE [LARGE SCALE GENOMIC DNA]</scope>
    <source>
        <strain evidence="3 4">DSM 15932</strain>
    </source>
</reference>
<feature type="transmembrane region" description="Helical" evidence="1">
    <location>
        <begin position="81"/>
        <end position="102"/>
    </location>
</feature>
<name>A0A3T0T6W4_9MICO</name>
<protein>
    <recommendedName>
        <fullName evidence="2">DUF4396 domain-containing protein</fullName>
    </recommendedName>
</protein>
<evidence type="ECO:0000313" key="4">
    <source>
        <dbReference type="Proteomes" id="UP000285317"/>
    </source>
</evidence>
<feature type="domain" description="DUF4396" evidence="2">
    <location>
        <begin position="18"/>
        <end position="150"/>
    </location>
</feature>
<evidence type="ECO:0000259" key="2">
    <source>
        <dbReference type="Pfam" id="PF14342"/>
    </source>
</evidence>
<proteinExistence type="predicted"/>